<evidence type="ECO:0000256" key="7">
    <source>
        <dbReference type="PROSITE-ProRule" id="PRU10141"/>
    </source>
</evidence>
<dbReference type="EMBL" id="UYRU01061981">
    <property type="protein sequence ID" value="VDN15288.1"/>
    <property type="molecule type" value="Genomic_DNA"/>
</dbReference>
<proteinExistence type="inferred from homology"/>
<dbReference type="PANTHER" id="PTHR46485:SF5">
    <property type="entry name" value="CENTER DIVIDER, ISOFORM A"/>
    <property type="match status" value="1"/>
</dbReference>
<keyword evidence="3" id="KW-0808">Transferase</keyword>
<dbReference type="Gene3D" id="3.30.200.20">
    <property type="entry name" value="Phosphorylase Kinase, domain 1"/>
    <property type="match status" value="1"/>
</dbReference>
<evidence type="ECO:0000313" key="9">
    <source>
        <dbReference type="EMBL" id="VDN15288.1"/>
    </source>
</evidence>
<dbReference type="Proteomes" id="UP000281553">
    <property type="component" value="Unassembled WGS sequence"/>
</dbReference>
<evidence type="ECO:0000313" key="10">
    <source>
        <dbReference type="Proteomes" id="UP000281553"/>
    </source>
</evidence>
<protein>
    <recommendedName>
        <fullName evidence="8">Protein kinase domain-containing protein</fullName>
    </recommendedName>
</protein>
<organism evidence="9 10">
    <name type="scientific">Dibothriocephalus latus</name>
    <name type="common">Fish tapeworm</name>
    <name type="synonym">Diphyllobothrium latum</name>
    <dbReference type="NCBI Taxonomy" id="60516"/>
    <lineage>
        <taxon>Eukaryota</taxon>
        <taxon>Metazoa</taxon>
        <taxon>Spiralia</taxon>
        <taxon>Lophotrochozoa</taxon>
        <taxon>Platyhelminthes</taxon>
        <taxon>Cestoda</taxon>
        <taxon>Eucestoda</taxon>
        <taxon>Diphyllobothriidea</taxon>
        <taxon>Diphyllobothriidae</taxon>
        <taxon>Dibothriocephalus</taxon>
    </lineage>
</organism>
<keyword evidence="4 7" id="KW-0547">Nucleotide-binding</keyword>
<comment type="similarity">
    <text evidence="1">Belongs to the protein kinase superfamily. TKL Ser/Thr protein kinase family.</text>
</comment>
<keyword evidence="10" id="KW-1185">Reference proteome</keyword>
<dbReference type="SUPFAM" id="SSF56112">
    <property type="entry name" value="Protein kinase-like (PK-like)"/>
    <property type="match status" value="1"/>
</dbReference>
<reference evidence="9 10" key="1">
    <citation type="submission" date="2018-11" db="EMBL/GenBank/DDBJ databases">
        <authorList>
            <consortium name="Pathogen Informatics"/>
        </authorList>
    </citation>
    <scope>NUCLEOTIDE SEQUENCE [LARGE SCALE GENOMIC DNA]</scope>
</reference>
<dbReference type="InterPro" id="IPR050940">
    <property type="entry name" value="Actin_reg-Ser/Thr_kinase"/>
</dbReference>
<name>A0A3P7LYZ7_DIBLA</name>
<dbReference type="InterPro" id="IPR000719">
    <property type="entry name" value="Prot_kinase_dom"/>
</dbReference>
<dbReference type="InterPro" id="IPR011009">
    <property type="entry name" value="Kinase-like_dom_sf"/>
</dbReference>
<dbReference type="GO" id="GO:0030036">
    <property type="term" value="P:actin cytoskeleton organization"/>
    <property type="evidence" value="ECO:0007669"/>
    <property type="project" value="TreeGrafter"/>
</dbReference>
<evidence type="ECO:0000256" key="5">
    <source>
        <dbReference type="ARBA" id="ARBA00022777"/>
    </source>
</evidence>
<dbReference type="PANTHER" id="PTHR46485">
    <property type="entry name" value="LIM DOMAIN KINASE 1"/>
    <property type="match status" value="1"/>
</dbReference>
<sequence>MPSLTRSNSIHSEKQLPLLFNVKDMKILEEVGQGAFGKIYKVHHKNFEEDLVIKGVLRNAEDCETSLLKEVSLLQKLKHPNLLYSFGVLVMDHQLWLVTEFVCAGSLQEYLLDRPHRKRVGSMLCVT</sequence>
<dbReference type="GO" id="GO:0005634">
    <property type="term" value="C:nucleus"/>
    <property type="evidence" value="ECO:0007669"/>
    <property type="project" value="TreeGrafter"/>
</dbReference>
<evidence type="ECO:0000256" key="2">
    <source>
        <dbReference type="ARBA" id="ARBA00022527"/>
    </source>
</evidence>
<evidence type="ECO:0000256" key="4">
    <source>
        <dbReference type="ARBA" id="ARBA00022741"/>
    </source>
</evidence>
<dbReference type="GO" id="GO:0004674">
    <property type="term" value="F:protein serine/threonine kinase activity"/>
    <property type="evidence" value="ECO:0007669"/>
    <property type="project" value="UniProtKB-KW"/>
</dbReference>
<dbReference type="Pfam" id="PF07714">
    <property type="entry name" value="PK_Tyr_Ser-Thr"/>
    <property type="match status" value="1"/>
</dbReference>
<dbReference type="AlphaFoldDB" id="A0A3P7LYZ7"/>
<dbReference type="InterPro" id="IPR001245">
    <property type="entry name" value="Ser-Thr/Tyr_kinase_cat_dom"/>
</dbReference>
<evidence type="ECO:0000256" key="6">
    <source>
        <dbReference type="ARBA" id="ARBA00022840"/>
    </source>
</evidence>
<dbReference type="PROSITE" id="PS50011">
    <property type="entry name" value="PROTEIN_KINASE_DOM"/>
    <property type="match status" value="1"/>
</dbReference>
<dbReference type="OrthoDB" id="20134at2759"/>
<dbReference type="GO" id="GO:0005737">
    <property type="term" value="C:cytoplasm"/>
    <property type="evidence" value="ECO:0007669"/>
    <property type="project" value="TreeGrafter"/>
</dbReference>
<dbReference type="InterPro" id="IPR017441">
    <property type="entry name" value="Protein_kinase_ATP_BS"/>
</dbReference>
<dbReference type="GO" id="GO:0005524">
    <property type="term" value="F:ATP binding"/>
    <property type="evidence" value="ECO:0007669"/>
    <property type="project" value="UniProtKB-UniRule"/>
</dbReference>
<evidence type="ECO:0000256" key="1">
    <source>
        <dbReference type="ARBA" id="ARBA00005843"/>
    </source>
</evidence>
<accession>A0A3P7LYZ7</accession>
<keyword evidence="5" id="KW-0418">Kinase</keyword>
<gene>
    <name evidence="9" type="ORF">DILT_LOCUS11119</name>
</gene>
<feature type="binding site" evidence="7">
    <location>
        <position position="54"/>
    </location>
    <ligand>
        <name>ATP</name>
        <dbReference type="ChEBI" id="CHEBI:30616"/>
    </ligand>
</feature>
<evidence type="ECO:0000256" key="3">
    <source>
        <dbReference type="ARBA" id="ARBA00022679"/>
    </source>
</evidence>
<feature type="domain" description="Protein kinase" evidence="8">
    <location>
        <begin position="25"/>
        <end position="127"/>
    </location>
</feature>
<dbReference type="PROSITE" id="PS00107">
    <property type="entry name" value="PROTEIN_KINASE_ATP"/>
    <property type="match status" value="1"/>
</dbReference>
<evidence type="ECO:0000259" key="8">
    <source>
        <dbReference type="PROSITE" id="PS50011"/>
    </source>
</evidence>
<keyword evidence="2" id="KW-0723">Serine/threonine-protein kinase</keyword>
<keyword evidence="6 7" id="KW-0067">ATP-binding</keyword>